<dbReference type="GO" id="GO:0030246">
    <property type="term" value="F:carbohydrate binding"/>
    <property type="evidence" value="ECO:0007669"/>
    <property type="project" value="UniProtKB-ARBA"/>
</dbReference>
<dbReference type="PANTHER" id="PTHR46847:SF1">
    <property type="entry name" value="D-ALLOSE-BINDING PERIPLASMIC PROTEIN-RELATED"/>
    <property type="match status" value="1"/>
</dbReference>
<evidence type="ECO:0000256" key="1">
    <source>
        <dbReference type="ARBA" id="ARBA00004196"/>
    </source>
</evidence>
<dbReference type="AlphaFoldDB" id="A0AAV4LFT9"/>
<feature type="domain" description="Periplasmic binding protein" evidence="5">
    <location>
        <begin position="50"/>
        <end position="302"/>
    </location>
</feature>
<evidence type="ECO:0000256" key="2">
    <source>
        <dbReference type="ARBA" id="ARBA00007639"/>
    </source>
</evidence>
<dbReference type="EMBL" id="BOQE01000001">
    <property type="protein sequence ID" value="GIM46696.1"/>
    <property type="molecule type" value="Genomic_DNA"/>
</dbReference>
<keyword evidence="7" id="KW-1185">Reference proteome</keyword>
<dbReference type="InterPro" id="IPR025997">
    <property type="entry name" value="SBP_2_dom"/>
</dbReference>
<comment type="subcellular location">
    <subcellularLocation>
        <location evidence="1">Cell envelope</location>
    </subcellularLocation>
</comment>
<evidence type="ECO:0000313" key="7">
    <source>
        <dbReference type="Proteomes" id="UP001057291"/>
    </source>
</evidence>
<feature type="transmembrane region" description="Helical" evidence="4">
    <location>
        <begin position="6"/>
        <end position="24"/>
    </location>
</feature>
<evidence type="ECO:0000256" key="4">
    <source>
        <dbReference type="SAM" id="Phobius"/>
    </source>
</evidence>
<keyword evidence="4" id="KW-0812">Transmembrane</keyword>
<accession>A0AAV4LFT9</accession>
<dbReference type="CDD" id="cd06314">
    <property type="entry name" value="PBP1_tmGBP"/>
    <property type="match status" value="1"/>
</dbReference>
<comment type="caution">
    <text evidence="6">The sequence shown here is derived from an EMBL/GenBank/DDBJ whole genome shotgun (WGS) entry which is preliminary data.</text>
</comment>
<reference evidence="6" key="1">
    <citation type="journal article" date="2023" name="Int. J. Syst. Evol. Microbiol.">
        <title>Collibacillus ludicampi gen. nov., sp. nov., a new soil bacterium of the family Alicyclobacillaceae.</title>
        <authorList>
            <person name="Jojima T."/>
            <person name="Ioku Y."/>
            <person name="Fukuta Y."/>
            <person name="Shirasaka N."/>
            <person name="Matsumura Y."/>
            <person name="Mori M."/>
        </authorList>
    </citation>
    <scope>NUCLEOTIDE SEQUENCE</scope>
    <source>
        <strain evidence="6">TP075</strain>
    </source>
</reference>
<protein>
    <recommendedName>
        <fullName evidence="5">Periplasmic binding protein domain-containing protein</fullName>
    </recommendedName>
</protein>
<evidence type="ECO:0000259" key="5">
    <source>
        <dbReference type="Pfam" id="PF13407"/>
    </source>
</evidence>
<dbReference type="InterPro" id="IPR028082">
    <property type="entry name" value="Peripla_BP_I"/>
</dbReference>
<dbReference type="Pfam" id="PF13407">
    <property type="entry name" value="Peripla_BP_4"/>
    <property type="match status" value="1"/>
</dbReference>
<dbReference type="Gene3D" id="3.40.50.2300">
    <property type="match status" value="2"/>
</dbReference>
<dbReference type="Proteomes" id="UP001057291">
    <property type="component" value="Unassembled WGS sequence"/>
</dbReference>
<dbReference type="GO" id="GO:0030313">
    <property type="term" value="C:cell envelope"/>
    <property type="evidence" value="ECO:0007669"/>
    <property type="project" value="UniProtKB-SubCell"/>
</dbReference>
<keyword evidence="3" id="KW-0732">Signal</keyword>
<evidence type="ECO:0000256" key="3">
    <source>
        <dbReference type="ARBA" id="ARBA00022729"/>
    </source>
</evidence>
<sequence>MRQTIVFIAALVLFVLLIVLLFFFGRTINKMTLTTRTVDQENVKPNAYHFVLISEQFDNPYWRSVEQGAQDAAKERHVTLEYMGPFRSNIDDHLKILDQAIAAKVDGILVQGLNDSLYAPVINKAIERGIPVITVDTDAPSSRRLSYVGTDNYQAGLDLGKEVVRILRGKGRIAIITGTFGTTNQEMRVKGIKDAVRDADIQIVSIRSSQISRIQATEQTNQILSAYPDLDAIVGTSATDALGIYDAVKERSNTHLKIIGFDDLTQTLTLLNEGKIAATIIQKPYWMGYRAVNLLADVKEGKTIQPRVYTGTQILERKDVIGR</sequence>
<name>A0AAV4LFT9_9BACL</name>
<comment type="similarity">
    <text evidence="2">Belongs to the bacterial solute-binding protein 2 family.</text>
</comment>
<dbReference type="SUPFAM" id="SSF53822">
    <property type="entry name" value="Periplasmic binding protein-like I"/>
    <property type="match status" value="1"/>
</dbReference>
<keyword evidence="4" id="KW-1133">Transmembrane helix</keyword>
<evidence type="ECO:0000313" key="6">
    <source>
        <dbReference type="EMBL" id="GIM46696.1"/>
    </source>
</evidence>
<proteinExistence type="inferred from homology"/>
<dbReference type="PANTHER" id="PTHR46847">
    <property type="entry name" value="D-ALLOSE-BINDING PERIPLASMIC PROTEIN-RELATED"/>
    <property type="match status" value="1"/>
</dbReference>
<organism evidence="6 7">
    <name type="scientific">Collibacillus ludicampi</name>
    <dbReference type="NCBI Taxonomy" id="2771369"/>
    <lineage>
        <taxon>Bacteria</taxon>
        <taxon>Bacillati</taxon>
        <taxon>Bacillota</taxon>
        <taxon>Bacilli</taxon>
        <taxon>Bacillales</taxon>
        <taxon>Alicyclobacillaceae</taxon>
        <taxon>Collibacillus</taxon>
    </lineage>
</organism>
<dbReference type="RefSeq" id="WP_282199760.1">
    <property type="nucleotide sequence ID" value="NZ_BOQE01000001.1"/>
</dbReference>
<keyword evidence="4" id="KW-0472">Membrane</keyword>
<gene>
    <name evidence="6" type="ORF">DNHGIG_22450</name>
</gene>